<name>A0A8T0GLP7_CERPU</name>
<accession>A0A8T0GLP7</accession>
<dbReference type="InterPro" id="IPR042099">
    <property type="entry name" value="ANL_N_sf"/>
</dbReference>
<protein>
    <recommendedName>
        <fullName evidence="2">AMP-dependent synthetase/ligase domain-containing protein</fullName>
    </recommendedName>
</protein>
<reference evidence="3 4" key="1">
    <citation type="submission" date="2020-06" db="EMBL/GenBank/DDBJ databases">
        <title>WGS assembly of Ceratodon purpureus strain R40.</title>
        <authorList>
            <person name="Carey S.B."/>
            <person name="Jenkins J."/>
            <person name="Shu S."/>
            <person name="Lovell J.T."/>
            <person name="Sreedasyam A."/>
            <person name="Maumus F."/>
            <person name="Tiley G.P."/>
            <person name="Fernandez-Pozo N."/>
            <person name="Barry K."/>
            <person name="Chen C."/>
            <person name="Wang M."/>
            <person name="Lipzen A."/>
            <person name="Daum C."/>
            <person name="Saski C.A."/>
            <person name="Payton A.C."/>
            <person name="Mcbreen J.C."/>
            <person name="Conrad R.E."/>
            <person name="Kollar L.M."/>
            <person name="Olsson S."/>
            <person name="Huttunen S."/>
            <person name="Landis J.B."/>
            <person name="Wickett N.J."/>
            <person name="Johnson M.G."/>
            <person name="Rensing S.A."/>
            <person name="Grimwood J."/>
            <person name="Schmutz J."/>
            <person name="Mcdaniel S.F."/>
        </authorList>
    </citation>
    <scope>NUCLEOTIDE SEQUENCE [LARGE SCALE GENOMIC DNA]</scope>
    <source>
        <strain evidence="3 4">R40</strain>
    </source>
</reference>
<evidence type="ECO:0000313" key="3">
    <source>
        <dbReference type="EMBL" id="KAG0557962.1"/>
    </source>
</evidence>
<keyword evidence="4" id="KW-1185">Reference proteome</keyword>
<dbReference type="Pfam" id="PF00501">
    <property type="entry name" value="AMP-binding"/>
    <property type="match status" value="1"/>
</dbReference>
<dbReference type="Gene3D" id="3.40.50.12780">
    <property type="entry name" value="N-terminal domain of ligase-like"/>
    <property type="match status" value="1"/>
</dbReference>
<dbReference type="AlphaFoldDB" id="A0A8T0GLP7"/>
<dbReference type="PANTHER" id="PTHR24096">
    <property type="entry name" value="LONG-CHAIN-FATTY-ACID--COA LIGASE"/>
    <property type="match status" value="1"/>
</dbReference>
<gene>
    <name evidence="3" type="ORF">KC19_11G169000</name>
</gene>
<dbReference type="GO" id="GO:0046949">
    <property type="term" value="P:fatty-acyl-CoA biosynthetic process"/>
    <property type="evidence" value="ECO:0007669"/>
    <property type="project" value="TreeGrafter"/>
</dbReference>
<dbReference type="Proteomes" id="UP000822688">
    <property type="component" value="Chromosome 11"/>
</dbReference>
<proteinExistence type="predicted"/>
<sequence length="168" mass="18577">MPSLQPFYISNHLHVHCFRYNLLAILLKHGVTFAPIVPPILLQLVKTDLNFDPNKLKLKSVLIAAAPLGIELQRAFEAKFPGLEVHQAYGLTEYSCMTISHCDPSNGRGPSKPGFVGFLLPGLELKFRDPNIGLSLPANTPGETCVRGESTMKASWRKPRISTTAWRA</sequence>
<evidence type="ECO:0000259" key="2">
    <source>
        <dbReference type="Pfam" id="PF00501"/>
    </source>
</evidence>
<evidence type="ECO:0000313" key="4">
    <source>
        <dbReference type="Proteomes" id="UP000822688"/>
    </source>
</evidence>
<evidence type="ECO:0000256" key="1">
    <source>
        <dbReference type="ARBA" id="ARBA00022598"/>
    </source>
</evidence>
<dbReference type="InterPro" id="IPR000873">
    <property type="entry name" value="AMP-dep_synth/lig_dom"/>
</dbReference>
<feature type="domain" description="AMP-dependent synthetase/ligase" evidence="2">
    <location>
        <begin position="22"/>
        <end position="154"/>
    </location>
</feature>
<keyword evidence="1" id="KW-0436">Ligase</keyword>
<comment type="caution">
    <text evidence="3">The sequence shown here is derived from an EMBL/GenBank/DDBJ whole genome shotgun (WGS) entry which is preliminary data.</text>
</comment>
<organism evidence="3 4">
    <name type="scientific">Ceratodon purpureus</name>
    <name type="common">Fire moss</name>
    <name type="synonym">Dicranum purpureum</name>
    <dbReference type="NCBI Taxonomy" id="3225"/>
    <lineage>
        <taxon>Eukaryota</taxon>
        <taxon>Viridiplantae</taxon>
        <taxon>Streptophyta</taxon>
        <taxon>Embryophyta</taxon>
        <taxon>Bryophyta</taxon>
        <taxon>Bryophytina</taxon>
        <taxon>Bryopsida</taxon>
        <taxon>Dicranidae</taxon>
        <taxon>Pseudoditrichales</taxon>
        <taxon>Ditrichaceae</taxon>
        <taxon>Ceratodon</taxon>
    </lineage>
</organism>
<dbReference type="SUPFAM" id="SSF56801">
    <property type="entry name" value="Acetyl-CoA synthetase-like"/>
    <property type="match status" value="1"/>
</dbReference>
<dbReference type="GO" id="GO:0004467">
    <property type="term" value="F:long-chain fatty acid-CoA ligase activity"/>
    <property type="evidence" value="ECO:0007669"/>
    <property type="project" value="TreeGrafter"/>
</dbReference>
<dbReference type="EMBL" id="CM026432">
    <property type="protein sequence ID" value="KAG0557962.1"/>
    <property type="molecule type" value="Genomic_DNA"/>
</dbReference>
<dbReference type="PANTHER" id="PTHR24096:SF389">
    <property type="entry name" value="4-COUMARATE--COA LIGASE-LIKE 1"/>
    <property type="match status" value="1"/>
</dbReference>